<feature type="domain" description="RNase H type-1" evidence="2">
    <location>
        <begin position="1"/>
        <end position="138"/>
    </location>
</feature>
<name>A0A075JFM3_9MICO</name>
<evidence type="ECO:0000259" key="2">
    <source>
        <dbReference type="PROSITE" id="PS50879"/>
    </source>
</evidence>
<evidence type="ECO:0000256" key="1">
    <source>
        <dbReference type="SAM" id="MobiDB-lite"/>
    </source>
</evidence>
<evidence type="ECO:0000313" key="4">
    <source>
        <dbReference type="Proteomes" id="UP000027986"/>
    </source>
</evidence>
<dbReference type="SMART" id="SM00855">
    <property type="entry name" value="PGAM"/>
    <property type="match status" value="1"/>
</dbReference>
<dbReference type="InterPro" id="IPR013078">
    <property type="entry name" value="His_Pase_superF_clade-1"/>
</dbReference>
<dbReference type="GO" id="GO:0016791">
    <property type="term" value="F:phosphatase activity"/>
    <property type="evidence" value="ECO:0007669"/>
    <property type="project" value="TreeGrafter"/>
</dbReference>
<dbReference type="AlphaFoldDB" id="A0A075JFM3"/>
<reference evidence="3 4" key="1">
    <citation type="submission" date="2014-07" db="EMBL/GenBank/DDBJ databases">
        <title>Genome Sequencing of Dermacoccus nishinomiyaensis.</title>
        <authorList>
            <person name="Hong K.W."/>
            <person name="Chan K.G."/>
        </authorList>
    </citation>
    <scope>NUCLEOTIDE SEQUENCE [LARGE SCALE GENOMIC DNA]</scope>
    <source>
        <strain evidence="3 4">M25</strain>
    </source>
</reference>
<dbReference type="KEGG" id="dni:HX89_08925"/>
<dbReference type="GO" id="GO:0003676">
    <property type="term" value="F:nucleic acid binding"/>
    <property type="evidence" value="ECO:0007669"/>
    <property type="project" value="InterPro"/>
</dbReference>
<accession>A0A075JFM3</accession>
<dbReference type="GO" id="GO:0004523">
    <property type="term" value="F:RNA-DNA hybrid ribonuclease activity"/>
    <property type="evidence" value="ECO:0007669"/>
    <property type="project" value="InterPro"/>
</dbReference>
<dbReference type="PANTHER" id="PTHR48100">
    <property type="entry name" value="BROAD-SPECIFICITY PHOSPHATASE YOR283W-RELATED"/>
    <property type="match status" value="1"/>
</dbReference>
<evidence type="ECO:0000313" key="3">
    <source>
        <dbReference type="EMBL" id="AIF41046.1"/>
    </source>
</evidence>
<dbReference type="InterPro" id="IPR036397">
    <property type="entry name" value="RNaseH_sf"/>
</dbReference>
<proteinExistence type="predicted"/>
<dbReference type="Pfam" id="PF13456">
    <property type="entry name" value="RVT_3"/>
    <property type="match status" value="1"/>
</dbReference>
<keyword evidence="4" id="KW-1185">Reference proteome</keyword>
<dbReference type="GO" id="GO:0005737">
    <property type="term" value="C:cytoplasm"/>
    <property type="evidence" value="ECO:0007669"/>
    <property type="project" value="TreeGrafter"/>
</dbReference>
<dbReference type="SUPFAM" id="SSF53254">
    <property type="entry name" value="Phosphoglycerate mutase-like"/>
    <property type="match status" value="1"/>
</dbReference>
<feature type="compositionally biased region" description="Basic and acidic residues" evidence="1">
    <location>
        <begin position="143"/>
        <end position="153"/>
    </location>
</feature>
<dbReference type="eggNOG" id="COG0328">
    <property type="taxonomic scope" value="Bacteria"/>
</dbReference>
<dbReference type="InterPro" id="IPR002156">
    <property type="entry name" value="RNaseH_domain"/>
</dbReference>
<feature type="compositionally biased region" description="Low complexity" evidence="1">
    <location>
        <begin position="164"/>
        <end position="177"/>
    </location>
</feature>
<dbReference type="OrthoDB" id="5296884at2"/>
<feature type="compositionally biased region" description="Gly residues" evidence="1">
    <location>
        <begin position="178"/>
        <end position="190"/>
    </location>
</feature>
<dbReference type="HOGENOM" id="CLU_035712_0_0_11"/>
<dbReference type="GeneID" id="41841261"/>
<dbReference type="Pfam" id="PF00300">
    <property type="entry name" value="His_Phos_1"/>
    <property type="match status" value="1"/>
</dbReference>
<dbReference type="RefSeq" id="WP_038568633.1">
    <property type="nucleotide sequence ID" value="NZ_CP008889.1"/>
</dbReference>
<dbReference type="Proteomes" id="UP000027986">
    <property type="component" value="Chromosome"/>
</dbReference>
<dbReference type="NCBIfam" id="NF005567">
    <property type="entry name" value="PRK07238.1"/>
    <property type="match status" value="1"/>
</dbReference>
<sequence length="414" mass="43268">MTRRLIVEADGGSRGNPGVAGYGSLVRDADTGALLAERAAPLGKESNNVAEYTGLIEGLRAVVDHAPGAAVTVRMDSKLVVEQMSGRWKIKHEDMKRLAAEAQALAAEISSAGGAVTYEWIPRAKNKDADKLSNDGMDGVTVRRDTWGDDVERASQGGGVQRTDGAGADVDGASSAGVGAGDPNGGGEVGGEAVVEPDEKPRGPADLGRPTRIVLVRHGVTDFTTRGLLDGRGGADPSLSAEGRDQARRVAGALDGLVGDSDVHVVTSSLARGVETGTLIAERLGVTPRVDADWDEQAFGEWDGLSFKEIRAKDAAGLSKLRHEPTHRAPGGETRDELDERVAAALGRAVERGGVVIIVTHRIVIMSVLAKVLDLSMDGAWRVAAAPASLTGIEVWRDGNAQVAFTNDTHHLRG</sequence>
<dbReference type="Gene3D" id="3.30.420.10">
    <property type="entry name" value="Ribonuclease H-like superfamily/Ribonuclease H"/>
    <property type="match status" value="1"/>
</dbReference>
<dbReference type="CDD" id="cd07040">
    <property type="entry name" value="HP"/>
    <property type="match status" value="1"/>
</dbReference>
<organism evidence="3 4">
    <name type="scientific">Dermacoccus nishinomiyaensis</name>
    <dbReference type="NCBI Taxonomy" id="1274"/>
    <lineage>
        <taxon>Bacteria</taxon>
        <taxon>Bacillati</taxon>
        <taxon>Actinomycetota</taxon>
        <taxon>Actinomycetes</taxon>
        <taxon>Micrococcales</taxon>
        <taxon>Dermacoccaceae</taxon>
        <taxon>Dermacoccus</taxon>
    </lineage>
</organism>
<dbReference type="eggNOG" id="COG0406">
    <property type="taxonomic scope" value="Bacteria"/>
</dbReference>
<protein>
    <submittedName>
        <fullName evidence="3">Ribonuclease HI</fullName>
    </submittedName>
</protein>
<gene>
    <name evidence="3" type="ORF">HX89_08925</name>
</gene>
<dbReference type="PROSITE" id="PS50879">
    <property type="entry name" value="RNASE_H_1"/>
    <property type="match status" value="1"/>
</dbReference>
<dbReference type="InterPro" id="IPR029033">
    <property type="entry name" value="His_PPase_superfam"/>
</dbReference>
<feature type="region of interest" description="Disordered" evidence="1">
    <location>
        <begin position="143"/>
        <end position="208"/>
    </location>
</feature>
<dbReference type="CDD" id="cd09279">
    <property type="entry name" value="RNase_HI_like"/>
    <property type="match status" value="1"/>
</dbReference>
<dbReference type="InterPro" id="IPR012337">
    <property type="entry name" value="RNaseH-like_sf"/>
</dbReference>
<dbReference type="InterPro" id="IPR050275">
    <property type="entry name" value="PGM_Phosphatase"/>
</dbReference>
<dbReference type="Gene3D" id="3.40.50.1240">
    <property type="entry name" value="Phosphoglycerate mutase-like"/>
    <property type="match status" value="1"/>
</dbReference>
<dbReference type="SUPFAM" id="SSF53098">
    <property type="entry name" value="Ribonuclease H-like"/>
    <property type="match status" value="1"/>
</dbReference>
<dbReference type="PANTHER" id="PTHR48100:SF1">
    <property type="entry name" value="HISTIDINE PHOSPHATASE FAMILY PROTEIN-RELATED"/>
    <property type="match status" value="1"/>
</dbReference>
<dbReference type="EMBL" id="CP008889">
    <property type="protein sequence ID" value="AIF41046.1"/>
    <property type="molecule type" value="Genomic_DNA"/>
</dbReference>